<dbReference type="CDD" id="cd24054">
    <property type="entry name" value="ASKHA_NBD_AaPPX-GppA_MtPPX2-like"/>
    <property type="match status" value="1"/>
</dbReference>
<dbReference type="Proteomes" id="UP000008544">
    <property type="component" value="Chromosome"/>
</dbReference>
<evidence type="ECO:0000313" key="4">
    <source>
        <dbReference type="Proteomes" id="UP000008544"/>
    </source>
</evidence>
<dbReference type="eggNOG" id="COG0248">
    <property type="taxonomic scope" value="Bacteria"/>
</dbReference>
<comment type="similarity">
    <text evidence="1">Belongs to the GppA/Ppx family.</text>
</comment>
<evidence type="ECO:0000256" key="1">
    <source>
        <dbReference type="ARBA" id="ARBA00007125"/>
    </source>
</evidence>
<evidence type="ECO:0000259" key="2">
    <source>
        <dbReference type="Pfam" id="PF02541"/>
    </source>
</evidence>
<accession>B1I191</accession>
<dbReference type="InterPro" id="IPR043129">
    <property type="entry name" value="ATPase_NBD"/>
</dbReference>
<dbReference type="STRING" id="477974.Daud_0084"/>
<sequence length="321" mass="34249">MSWCTLLLSGLISTGTREGKQLTTLVGVIDIGTNSTRLLIARVSAKGRLDVVRTALTTTRLGESLAGGVLLDRAMARTIDCLVGYRAALAEYGADEVVVAATAAVREAANRDEFLRRVMDATGFKVRVLSGPEEAAYGFLGVVSGLDLDPADIVVADVGGGSTEFVWLEEGSPACRSLPVGAVRMTEKPHTDAEIAALIRPLVDEMRGRDARQLVGVGGTVTTLAAMVLELDVYDPERVHGMKLDRAAVHRLSVRLEAAGLAERKRMPGLQPERADIIPAGARIVHCIMQVLEAPDLIVSEADILHGLALYGHPVVERKTE</sequence>
<dbReference type="InterPro" id="IPR003695">
    <property type="entry name" value="Ppx_GppA_N"/>
</dbReference>
<dbReference type="HOGENOM" id="CLU_025908_1_2_9"/>
<dbReference type="Pfam" id="PF02541">
    <property type="entry name" value="Ppx-GppA"/>
    <property type="match status" value="1"/>
</dbReference>
<dbReference type="EMBL" id="CP000860">
    <property type="protein sequence ID" value="ACA58652.1"/>
    <property type="molecule type" value="Genomic_DNA"/>
</dbReference>
<dbReference type="PANTHER" id="PTHR30005:SF0">
    <property type="entry name" value="RETROGRADE REGULATION PROTEIN 2"/>
    <property type="match status" value="1"/>
</dbReference>
<dbReference type="AlphaFoldDB" id="B1I191"/>
<dbReference type="Gene3D" id="3.30.420.150">
    <property type="entry name" value="Exopolyphosphatase. Domain 2"/>
    <property type="match status" value="1"/>
</dbReference>
<dbReference type="Gene3D" id="3.30.420.40">
    <property type="match status" value="1"/>
</dbReference>
<reference evidence="4" key="1">
    <citation type="submission" date="2007-10" db="EMBL/GenBank/DDBJ databases">
        <title>Complete sequence of chromosome of Desulforudis audaxviator MP104C.</title>
        <authorList>
            <person name="Copeland A."/>
            <person name="Lucas S."/>
            <person name="Lapidus A."/>
            <person name="Barry K."/>
            <person name="Glavina del Rio T."/>
            <person name="Dalin E."/>
            <person name="Tice H."/>
            <person name="Bruce D."/>
            <person name="Pitluck S."/>
            <person name="Lowry S.R."/>
            <person name="Larimer F."/>
            <person name="Land M.L."/>
            <person name="Hauser L."/>
            <person name="Kyrpides N."/>
            <person name="Ivanova N.N."/>
            <person name="Richardson P."/>
        </authorList>
    </citation>
    <scope>NUCLEOTIDE SEQUENCE [LARGE SCALE GENOMIC DNA]</scope>
    <source>
        <strain evidence="4">MP104C</strain>
    </source>
</reference>
<feature type="domain" description="Ppx/GppA phosphatase N-terminal" evidence="2">
    <location>
        <begin position="40"/>
        <end position="308"/>
    </location>
</feature>
<dbReference type="InterPro" id="IPR050273">
    <property type="entry name" value="GppA/Ppx_hydrolase"/>
</dbReference>
<dbReference type="GO" id="GO:0006357">
    <property type="term" value="P:regulation of transcription by RNA polymerase II"/>
    <property type="evidence" value="ECO:0007669"/>
    <property type="project" value="TreeGrafter"/>
</dbReference>
<reference evidence="3 4" key="2">
    <citation type="journal article" date="2008" name="Science">
        <title>Environmental genomics reveals a single-species ecosystem deep within Earth.</title>
        <authorList>
            <person name="Chivian D."/>
            <person name="Brodie E.L."/>
            <person name="Alm E.J."/>
            <person name="Culley D.E."/>
            <person name="Dehal P.S."/>
            <person name="Desantis T.Z."/>
            <person name="Gihring T.M."/>
            <person name="Lapidus A."/>
            <person name="Lin L.H."/>
            <person name="Lowry S.R."/>
            <person name="Moser D.P."/>
            <person name="Richardson P.M."/>
            <person name="Southam G."/>
            <person name="Wanger G."/>
            <person name="Pratt L.M."/>
            <person name="Andersen G.L."/>
            <person name="Hazen T.C."/>
            <person name="Brockman F.J."/>
            <person name="Arkin A.P."/>
            <person name="Onstott T.C."/>
        </authorList>
    </citation>
    <scope>NUCLEOTIDE SEQUENCE [LARGE SCALE GENOMIC DNA]</scope>
    <source>
        <strain evidence="3 4">MP104C</strain>
    </source>
</reference>
<proteinExistence type="inferred from homology"/>
<dbReference type="SUPFAM" id="SSF53067">
    <property type="entry name" value="Actin-like ATPase domain"/>
    <property type="match status" value="2"/>
</dbReference>
<protein>
    <submittedName>
        <fullName evidence="3">Ppx/GppA phosphatase</fullName>
    </submittedName>
</protein>
<name>B1I191_DESAP</name>
<evidence type="ECO:0000313" key="3">
    <source>
        <dbReference type="EMBL" id="ACA58652.1"/>
    </source>
</evidence>
<keyword evidence="4" id="KW-1185">Reference proteome</keyword>
<dbReference type="PANTHER" id="PTHR30005">
    <property type="entry name" value="EXOPOLYPHOSPHATASE"/>
    <property type="match status" value="1"/>
</dbReference>
<gene>
    <name evidence="3" type="ordered locus">Daud_0084</name>
</gene>
<dbReference type="OrthoDB" id="9807195at2"/>
<organism evidence="3 4">
    <name type="scientific">Desulforudis audaxviator (strain MP104C)</name>
    <dbReference type="NCBI Taxonomy" id="477974"/>
    <lineage>
        <taxon>Bacteria</taxon>
        <taxon>Bacillati</taxon>
        <taxon>Bacillota</taxon>
        <taxon>Clostridia</taxon>
        <taxon>Thermoanaerobacterales</taxon>
        <taxon>Candidatus Desulforudaceae</taxon>
        <taxon>Candidatus Desulforudis</taxon>
    </lineage>
</organism>
<dbReference type="KEGG" id="dau:Daud_0084"/>